<dbReference type="InterPro" id="IPR028939">
    <property type="entry name" value="P5C_Rdtase_cat_N"/>
</dbReference>
<feature type="binding site" evidence="6">
    <location>
        <begin position="6"/>
        <end position="11"/>
    </location>
    <ligand>
        <name>NADP(+)</name>
        <dbReference type="ChEBI" id="CHEBI:58349"/>
    </ligand>
</feature>
<comment type="catalytic activity">
    <reaction evidence="4">
        <text>L-proline + NAD(+) = (S)-1-pyrroline-5-carboxylate + NADH + 2 H(+)</text>
        <dbReference type="Rhea" id="RHEA:14105"/>
        <dbReference type="ChEBI" id="CHEBI:15378"/>
        <dbReference type="ChEBI" id="CHEBI:17388"/>
        <dbReference type="ChEBI" id="CHEBI:57540"/>
        <dbReference type="ChEBI" id="CHEBI:57945"/>
        <dbReference type="ChEBI" id="CHEBI:60039"/>
        <dbReference type="EC" id="1.5.1.2"/>
    </reaction>
</comment>
<dbReference type="Proteomes" id="UP000321337">
    <property type="component" value="Unassembled WGS sequence"/>
</dbReference>
<gene>
    <name evidence="4 9" type="primary">proC</name>
    <name evidence="9" type="ORF">TPL01_18130</name>
</gene>
<comment type="catalytic activity">
    <reaction evidence="4">
        <text>L-proline + NADP(+) = (S)-1-pyrroline-5-carboxylate + NADPH + 2 H(+)</text>
        <dbReference type="Rhea" id="RHEA:14109"/>
        <dbReference type="ChEBI" id="CHEBI:15378"/>
        <dbReference type="ChEBI" id="CHEBI:17388"/>
        <dbReference type="ChEBI" id="CHEBI:57783"/>
        <dbReference type="ChEBI" id="CHEBI:58349"/>
        <dbReference type="ChEBI" id="CHEBI:60039"/>
        <dbReference type="EC" id="1.5.1.2"/>
    </reaction>
</comment>
<dbReference type="FunFam" id="1.10.3730.10:FF:000001">
    <property type="entry name" value="Pyrroline-5-carboxylate reductase"/>
    <property type="match status" value="1"/>
</dbReference>
<dbReference type="InterPro" id="IPR036291">
    <property type="entry name" value="NAD(P)-bd_dom_sf"/>
</dbReference>
<evidence type="ECO:0000256" key="1">
    <source>
        <dbReference type="ARBA" id="ARBA00005525"/>
    </source>
</evidence>
<dbReference type="AlphaFoldDB" id="A0A512L865"/>
<dbReference type="OrthoDB" id="9805754at2"/>
<evidence type="ECO:0000256" key="3">
    <source>
        <dbReference type="ARBA" id="ARBA00023002"/>
    </source>
</evidence>
<evidence type="ECO:0000256" key="5">
    <source>
        <dbReference type="NCBIfam" id="TIGR00112"/>
    </source>
</evidence>
<evidence type="ECO:0000259" key="8">
    <source>
        <dbReference type="Pfam" id="PF14748"/>
    </source>
</evidence>
<dbReference type="GO" id="GO:0004735">
    <property type="term" value="F:pyrroline-5-carboxylate reductase activity"/>
    <property type="evidence" value="ECO:0007669"/>
    <property type="project" value="UniProtKB-UniRule"/>
</dbReference>
<evidence type="ECO:0000256" key="2">
    <source>
        <dbReference type="ARBA" id="ARBA00022857"/>
    </source>
</evidence>
<comment type="caution">
    <text evidence="9">The sequence shown here is derived from an EMBL/GenBank/DDBJ whole genome shotgun (WGS) entry which is preliminary data.</text>
</comment>
<keyword evidence="4" id="KW-0028">Amino-acid biosynthesis</keyword>
<comment type="function">
    <text evidence="4">Catalyzes the reduction of 1-pyrroline-5-carboxylate (PCA) to L-proline.</text>
</comment>
<dbReference type="EMBL" id="BKAD01000017">
    <property type="protein sequence ID" value="GEP30675.1"/>
    <property type="molecule type" value="Genomic_DNA"/>
</dbReference>
<dbReference type="Gene3D" id="1.10.3730.10">
    <property type="entry name" value="ProC C-terminal domain-like"/>
    <property type="match status" value="1"/>
</dbReference>
<feature type="domain" description="Pyrroline-5-carboxylate reductase catalytic N-terminal" evidence="7">
    <location>
        <begin position="2"/>
        <end position="95"/>
    </location>
</feature>
<keyword evidence="4" id="KW-0641">Proline biosynthesis</keyword>
<dbReference type="Pfam" id="PF14748">
    <property type="entry name" value="P5CR_dimer"/>
    <property type="match status" value="1"/>
</dbReference>
<dbReference type="Pfam" id="PF03807">
    <property type="entry name" value="F420_oxidored"/>
    <property type="match status" value="1"/>
</dbReference>
<dbReference type="GO" id="GO:0055129">
    <property type="term" value="P:L-proline biosynthetic process"/>
    <property type="evidence" value="ECO:0007669"/>
    <property type="project" value="UniProtKB-UniRule"/>
</dbReference>
<dbReference type="EC" id="1.5.1.2" evidence="4 5"/>
<evidence type="ECO:0000256" key="4">
    <source>
        <dbReference type="HAMAP-Rule" id="MF_01925"/>
    </source>
</evidence>
<organism evidence="9 10">
    <name type="scientific">Sulfuriferula plumbiphila</name>
    <dbReference type="NCBI Taxonomy" id="171865"/>
    <lineage>
        <taxon>Bacteria</taxon>
        <taxon>Pseudomonadati</taxon>
        <taxon>Pseudomonadota</taxon>
        <taxon>Betaproteobacteria</taxon>
        <taxon>Nitrosomonadales</taxon>
        <taxon>Sulfuricellaceae</taxon>
        <taxon>Sulfuriferula</taxon>
    </lineage>
</organism>
<dbReference type="SUPFAM" id="SSF48179">
    <property type="entry name" value="6-phosphogluconate dehydrogenase C-terminal domain-like"/>
    <property type="match status" value="1"/>
</dbReference>
<evidence type="ECO:0000313" key="10">
    <source>
        <dbReference type="Proteomes" id="UP000321337"/>
    </source>
</evidence>
<evidence type="ECO:0000259" key="7">
    <source>
        <dbReference type="Pfam" id="PF03807"/>
    </source>
</evidence>
<dbReference type="Gene3D" id="3.40.50.720">
    <property type="entry name" value="NAD(P)-binding Rossmann-like Domain"/>
    <property type="match status" value="1"/>
</dbReference>
<dbReference type="PANTHER" id="PTHR11645:SF0">
    <property type="entry name" value="PYRROLINE-5-CARBOXYLATE REDUCTASE 3"/>
    <property type="match status" value="1"/>
</dbReference>
<dbReference type="PANTHER" id="PTHR11645">
    <property type="entry name" value="PYRROLINE-5-CARBOXYLATE REDUCTASE"/>
    <property type="match status" value="1"/>
</dbReference>
<dbReference type="SUPFAM" id="SSF51735">
    <property type="entry name" value="NAD(P)-binding Rossmann-fold domains"/>
    <property type="match status" value="1"/>
</dbReference>
<evidence type="ECO:0000256" key="6">
    <source>
        <dbReference type="PIRSR" id="PIRSR000193-1"/>
    </source>
</evidence>
<proteinExistence type="inferred from homology"/>
<dbReference type="GO" id="GO:0005737">
    <property type="term" value="C:cytoplasm"/>
    <property type="evidence" value="ECO:0007669"/>
    <property type="project" value="UniProtKB-SubCell"/>
</dbReference>
<keyword evidence="10" id="KW-1185">Reference proteome</keyword>
<dbReference type="UniPathway" id="UPA00098">
    <property type="reaction ID" value="UER00361"/>
</dbReference>
<keyword evidence="3 4" id="KW-0560">Oxidoreductase</keyword>
<dbReference type="RefSeq" id="WP_147072965.1">
    <property type="nucleotide sequence ID" value="NZ_AP021884.1"/>
</dbReference>
<dbReference type="InterPro" id="IPR029036">
    <property type="entry name" value="P5CR_dimer"/>
</dbReference>
<dbReference type="HAMAP" id="MF_01925">
    <property type="entry name" value="P5C_reductase"/>
    <property type="match status" value="1"/>
</dbReference>
<dbReference type="NCBIfam" id="TIGR00112">
    <property type="entry name" value="proC"/>
    <property type="match status" value="1"/>
</dbReference>
<comment type="pathway">
    <text evidence="4">Amino-acid biosynthesis; L-proline biosynthesis; L-proline from L-glutamate 5-semialdehyde: step 1/1.</text>
</comment>
<dbReference type="InterPro" id="IPR000304">
    <property type="entry name" value="Pyrroline-COOH_reductase"/>
</dbReference>
<feature type="domain" description="Pyrroline-5-carboxylate reductase dimerisation" evidence="8">
    <location>
        <begin position="159"/>
        <end position="263"/>
    </location>
</feature>
<dbReference type="PIRSF" id="PIRSF000193">
    <property type="entry name" value="Pyrrol-5-carb_rd"/>
    <property type="match status" value="1"/>
</dbReference>
<reference evidence="9 10" key="1">
    <citation type="submission" date="2019-07" db="EMBL/GenBank/DDBJ databases">
        <title>Whole genome shotgun sequence of Thiobacillus plumbophilus NBRC 107929.</title>
        <authorList>
            <person name="Hosoyama A."/>
            <person name="Uohara A."/>
            <person name="Ohji S."/>
            <person name="Ichikawa N."/>
        </authorList>
    </citation>
    <scope>NUCLEOTIDE SEQUENCE [LARGE SCALE GENOMIC DNA]</scope>
    <source>
        <strain evidence="9 10">NBRC 107929</strain>
    </source>
</reference>
<sequence>MRITFIGGGNMATALIAGLLRQGQAAEQISVVEHNADARARLEADYRVNTYAELGPDAVIADAVVLAVKPQQLKEVAQVLSPLLAMQLVVSIAAGVRARTLSAWLMGYANVVRAMPNTPAMIGAGVTALYALPAVQPSRRQMAQTILESAGSVLWVEDEALMDAVTAVSGSGPAYVFYFIEALQQAALELGLNADAARQLALETMLGSAQLAASSSEDVATLRARVTSKAGTTERALQRMDEAGVKAAIVSAIHAAAARSKELGEALQ</sequence>
<dbReference type="InterPro" id="IPR008927">
    <property type="entry name" value="6-PGluconate_DH-like_C_sf"/>
</dbReference>
<evidence type="ECO:0000313" key="9">
    <source>
        <dbReference type="EMBL" id="GEP30675.1"/>
    </source>
</evidence>
<comment type="similarity">
    <text evidence="1 4">Belongs to the pyrroline-5-carboxylate reductase family.</text>
</comment>
<keyword evidence="2 4" id="KW-0521">NADP</keyword>
<comment type="subcellular location">
    <subcellularLocation>
        <location evidence="4">Cytoplasm</location>
    </subcellularLocation>
</comment>
<name>A0A512L865_9PROT</name>
<accession>A0A512L865</accession>
<keyword evidence="4" id="KW-0963">Cytoplasm</keyword>
<feature type="binding site" evidence="6">
    <location>
        <begin position="67"/>
        <end position="70"/>
    </location>
    <ligand>
        <name>NADP(+)</name>
        <dbReference type="ChEBI" id="CHEBI:58349"/>
    </ligand>
</feature>
<protein>
    <recommendedName>
        <fullName evidence="4 5">Pyrroline-5-carboxylate reductase</fullName>
        <shortName evidence="4">P5C reductase</shortName>
        <shortName evidence="4">P5CR</shortName>
        <ecNumber evidence="4 5">1.5.1.2</ecNumber>
    </recommendedName>
    <alternativeName>
        <fullName evidence="4">PCA reductase</fullName>
    </alternativeName>
</protein>